<protein>
    <submittedName>
        <fullName evidence="3">Phosphonate transport system substrate-binding protein</fullName>
    </submittedName>
</protein>
<feature type="region of interest" description="Disordered" evidence="1">
    <location>
        <begin position="32"/>
        <end position="53"/>
    </location>
</feature>
<reference evidence="3 4" key="1">
    <citation type="submission" date="2016-11" db="EMBL/GenBank/DDBJ databases">
        <authorList>
            <person name="Jaros S."/>
            <person name="Januszkiewicz K."/>
            <person name="Wedrychowicz H."/>
        </authorList>
    </citation>
    <scope>NUCLEOTIDE SEQUENCE [LARGE SCALE GENOMIC DNA]</scope>
    <source>
        <strain evidence="3 4">DSM 10068</strain>
    </source>
</reference>
<dbReference type="SUPFAM" id="SSF53850">
    <property type="entry name" value="Periplasmic binding protein-like II"/>
    <property type="match status" value="1"/>
</dbReference>
<dbReference type="RefSeq" id="WP_073081547.1">
    <property type="nucleotide sequence ID" value="NZ_FQXV01000014.1"/>
</dbReference>
<accession>A0A1M5Z7H5</accession>
<evidence type="ECO:0000256" key="1">
    <source>
        <dbReference type="SAM" id="MobiDB-lite"/>
    </source>
</evidence>
<feature type="chain" id="PRO_5038749604" evidence="2">
    <location>
        <begin position="25"/>
        <end position="375"/>
    </location>
</feature>
<dbReference type="PANTHER" id="PTHR35841:SF1">
    <property type="entry name" value="PHOSPHONATES-BINDING PERIPLASMIC PROTEIN"/>
    <property type="match status" value="1"/>
</dbReference>
<name>A0A1M5Z7H5_9FIRM</name>
<proteinExistence type="predicted"/>
<organism evidence="3 4">
    <name type="scientific">Sporobacter termitidis DSM 10068</name>
    <dbReference type="NCBI Taxonomy" id="1123282"/>
    <lineage>
        <taxon>Bacteria</taxon>
        <taxon>Bacillati</taxon>
        <taxon>Bacillota</taxon>
        <taxon>Clostridia</taxon>
        <taxon>Eubacteriales</taxon>
        <taxon>Oscillospiraceae</taxon>
        <taxon>Sporobacter</taxon>
    </lineage>
</organism>
<dbReference type="OrthoDB" id="1792890at2"/>
<dbReference type="AlphaFoldDB" id="A0A1M5Z7H5"/>
<dbReference type="EMBL" id="FQXV01000014">
    <property type="protein sequence ID" value="SHI20180.1"/>
    <property type="molecule type" value="Genomic_DNA"/>
</dbReference>
<dbReference type="Gene3D" id="3.40.190.10">
    <property type="entry name" value="Periplasmic binding protein-like II"/>
    <property type="match status" value="2"/>
</dbReference>
<dbReference type="Pfam" id="PF12974">
    <property type="entry name" value="Phosphonate-bd"/>
    <property type="match status" value="1"/>
</dbReference>
<dbReference type="Proteomes" id="UP000183995">
    <property type="component" value="Unassembled WGS sequence"/>
</dbReference>
<dbReference type="PROSITE" id="PS51257">
    <property type="entry name" value="PROKAR_LIPOPROTEIN"/>
    <property type="match status" value="1"/>
</dbReference>
<feature type="compositionally biased region" description="Low complexity" evidence="1">
    <location>
        <begin position="32"/>
        <end position="52"/>
    </location>
</feature>
<dbReference type="STRING" id="1123282.SAMN02745823_03351"/>
<sequence length="375" mass="39656">MKISSVFKTAASLVMVGATAFSLAACGSSTSGTSPSPSAGTGSPASSAPTASADNTKYSDTITVVWYPNESASDFDGARKHYEDLIAQATGKKVIEKTTTDYNIAIEALASGQAQIGALMGAQGFIQAQQENAAVKPLVVNSGASGTLDDAIYYSWLSVNKGEEQNYMKDGKYAIDNIQGKRISFVSNSSTSGFKIPTTNIISHFSKLDQWKDLNSDDLAEGGANKFFSEVLFGGSHQGSAVNLLTGKADVGAFCDTELVNYAAPVSGDNTSAGSVWEVKKDATAPFDTLTGKQFVIIQATPVLNGPSAYNAETLSPADVKAIQDLMTSDKIANDPLVFVPKDSSDKGFYKKSDKEQFVVVEDSWYDPIRALQNN</sequence>
<feature type="signal peptide" evidence="2">
    <location>
        <begin position="1"/>
        <end position="24"/>
    </location>
</feature>
<keyword evidence="4" id="KW-1185">Reference proteome</keyword>
<evidence type="ECO:0000313" key="4">
    <source>
        <dbReference type="Proteomes" id="UP000183995"/>
    </source>
</evidence>
<gene>
    <name evidence="3" type="ORF">SAMN02745823_03351</name>
</gene>
<dbReference type="PANTHER" id="PTHR35841">
    <property type="entry name" value="PHOSPHONATES-BINDING PERIPLASMIC PROTEIN"/>
    <property type="match status" value="1"/>
</dbReference>
<evidence type="ECO:0000313" key="3">
    <source>
        <dbReference type="EMBL" id="SHI20180.1"/>
    </source>
</evidence>
<evidence type="ECO:0000256" key="2">
    <source>
        <dbReference type="SAM" id="SignalP"/>
    </source>
</evidence>
<keyword evidence="2" id="KW-0732">Signal</keyword>